<dbReference type="OrthoDB" id="3270019at2759"/>
<evidence type="ECO:0000313" key="1">
    <source>
        <dbReference type="EMBL" id="CAG8684591.1"/>
    </source>
</evidence>
<protein>
    <submittedName>
        <fullName evidence="1">17106_t:CDS:1</fullName>
    </submittedName>
</protein>
<dbReference type="Proteomes" id="UP000789570">
    <property type="component" value="Unassembled WGS sequence"/>
</dbReference>
<feature type="non-terminal residue" evidence="1">
    <location>
        <position position="1"/>
    </location>
</feature>
<dbReference type="EMBL" id="CAJVPQ010006414">
    <property type="protein sequence ID" value="CAG8684591.1"/>
    <property type="molecule type" value="Genomic_DNA"/>
</dbReference>
<dbReference type="PANTHER" id="PTHR33266:SF1">
    <property type="entry name" value="F-BOX DOMAIN-CONTAINING PROTEIN"/>
    <property type="match status" value="1"/>
</dbReference>
<proteinExistence type="predicted"/>
<dbReference type="AlphaFoldDB" id="A0A9N9HL08"/>
<evidence type="ECO:0000313" key="2">
    <source>
        <dbReference type="Proteomes" id="UP000789570"/>
    </source>
</evidence>
<reference evidence="1" key="1">
    <citation type="submission" date="2021-06" db="EMBL/GenBank/DDBJ databases">
        <authorList>
            <person name="Kallberg Y."/>
            <person name="Tangrot J."/>
            <person name="Rosling A."/>
        </authorList>
    </citation>
    <scope>NUCLEOTIDE SEQUENCE</scope>
    <source>
        <strain evidence="1">UK204</strain>
    </source>
</reference>
<organism evidence="1 2">
    <name type="scientific">Funneliformis caledonium</name>
    <dbReference type="NCBI Taxonomy" id="1117310"/>
    <lineage>
        <taxon>Eukaryota</taxon>
        <taxon>Fungi</taxon>
        <taxon>Fungi incertae sedis</taxon>
        <taxon>Mucoromycota</taxon>
        <taxon>Glomeromycotina</taxon>
        <taxon>Glomeromycetes</taxon>
        <taxon>Glomerales</taxon>
        <taxon>Glomeraceae</taxon>
        <taxon>Funneliformis</taxon>
    </lineage>
</organism>
<comment type="caution">
    <text evidence="1">The sequence shown here is derived from an EMBL/GenBank/DDBJ whole genome shotgun (WGS) entry which is preliminary data.</text>
</comment>
<accession>A0A9N9HL08</accession>
<name>A0A9N9HL08_9GLOM</name>
<gene>
    <name evidence="1" type="ORF">FCALED_LOCUS12680</name>
</gene>
<keyword evidence="2" id="KW-1185">Reference proteome</keyword>
<sequence>ISSQLTLASDLVTSHAAICYAISEDRENLLVGYPSEPLLAEAEFFLIEDKGNLSDTLRKGGLVSSSFLKNLFSCSTQTINKHSMKNYQSPYASADKKYSSLAKMHPEQVFTGENLENYSGEYLSIYWQLRYTGKWFIDPPNILEKFEDQGWKVPATCSYTKSESQMKRLNKKIICMSSFGMDCFKFLDNEVMGILKQIVVSYVTPFDPE</sequence>
<dbReference type="PANTHER" id="PTHR33266">
    <property type="entry name" value="CHROMOSOME 15, WHOLE GENOME SHOTGUN SEQUENCE"/>
    <property type="match status" value="1"/>
</dbReference>